<dbReference type="Proteomes" id="UP000887565">
    <property type="component" value="Unplaced"/>
</dbReference>
<dbReference type="WBParaSite" id="nRc.2.0.1.t02498-RA">
    <property type="protein sequence ID" value="nRc.2.0.1.t02498-RA"/>
    <property type="gene ID" value="nRc.2.0.1.g02498"/>
</dbReference>
<protein>
    <submittedName>
        <fullName evidence="2">Uncharacterized protein</fullName>
    </submittedName>
</protein>
<reference evidence="2" key="1">
    <citation type="submission" date="2022-11" db="UniProtKB">
        <authorList>
            <consortium name="WormBaseParasite"/>
        </authorList>
    </citation>
    <scope>IDENTIFICATION</scope>
</reference>
<evidence type="ECO:0000313" key="1">
    <source>
        <dbReference type="Proteomes" id="UP000887565"/>
    </source>
</evidence>
<evidence type="ECO:0000313" key="2">
    <source>
        <dbReference type="WBParaSite" id="nRc.2.0.1.t02498-RA"/>
    </source>
</evidence>
<organism evidence="1 2">
    <name type="scientific">Romanomermis culicivorax</name>
    <name type="common">Nematode worm</name>
    <dbReference type="NCBI Taxonomy" id="13658"/>
    <lineage>
        <taxon>Eukaryota</taxon>
        <taxon>Metazoa</taxon>
        <taxon>Ecdysozoa</taxon>
        <taxon>Nematoda</taxon>
        <taxon>Enoplea</taxon>
        <taxon>Dorylaimia</taxon>
        <taxon>Mermithida</taxon>
        <taxon>Mermithoidea</taxon>
        <taxon>Mermithidae</taxon>
        <taxon>Romanomermis</taxon>
    </lineage>
</organism>
<name>A0A915HKK1_ROMCU</name>
<dbReference type="AlphaFoldDB" id="A0A915HKK1"/>
<sequence>MYKEKNKRAEAYEENKKHYYILISFVVTNFGRFPCHTRGRSDHFSWRIDHFFWRIDRFSRRVDEQITEVDFVIQQFIQGARHMKC</sequence>
<keyword evidence="1" id="KW-1185">Reference proteome</keyword>
<accession>A0A915HKK1</accession>
<proteinExistence type="predicted"/>